<evidence type="ECO:0000256" key="4">
    <source>
        <dbReference type="ARBA" id="ARBA00022618"/>
    </source>
</evidence>
<dbReference type="InterPro" id="IPR005548">
    <property type="entry name" value="Cell_div_FtsQ/DivIB_C"/>
</dbReference>
<dbReference type="GO" id="GO:0005886">
    <property type="term" value="C:plasma membrane"/>
    <property type="evidence" value="ECO:0007669"/>
    <property type="project" value="UniProtKB-SubCell"/>
</dbReference>
<keyword evidence="3 9" id="KW-0997">Cell inner membrane</keyword>
<dbReference type="HAMAP" id="MF_00911">
    <property type="entry name" value="FtsQ_subfam"/>
    <property type="match status" value="1"/>
</dbReference>
<sequence>MSALVLPMSAPYTKRLDPHQAGPAGLPPLLRNALLSLGALAATLVAGRLLLARVDAPARELAVQGLLQHVRADEVRAAAASAIDGQLFEVDLEAVRLAIERLPWVAHARVDRQWPARLVVRIWERVPYARWGETEALSTEGIVFAPGGETLPDSLPRLSGAPGREREVMEMYRQLADRLAETPFALASLSQDARGDWVAVSHGDIHLRFGRASPLDAVERLKTTVLPALASRLGEVHTVDLRYLNGFAVSWRPAPSATTAKSTAGVPPAAPAVPGVSP</sequence>
<dbReference type="GO" id="GO:0032153">
    <property type="term" value="C:cell division site"/>
    <property type="evidence" value="ECO:0007669"/>
    <property type="project" value="UniProtKB-UniRule"/>
</dbReference>
<evidence type="ECO:0000256" key="3">
    <source>
        <dbReference type="ARBA" id="ARBA00022519"/>
    </source>
</evidence>
<keyword evidence="5 9" id="KW-0812">Transmembrane</keyword>
<evidence type="ECO:0000256" key="2">
    <source>
        <dbReference type="ARBA" id="ARBA00022475"/>
    </source>
</evidence>
<evidence type="ECO:0000313" key="13">
    <source>
        <dbReference type="Proteomes" id="UP000282106"/>
    </source>
</evidence>
<evidence type="ECO:0000256" key="8">
    <source>
        <dbReference type="ARBA" id="ARBA00023306"/>
    </source>
</evidence>
<feature type="domain" description="POTRA" evidence="11">
    <location>
        <begin position="56"/>
        <end position="125"/>
    </location>
</feature>
<dbReference type="Pfam" id="PF08478">
    <property type="entry name" value="POTRA_1"/>
    <property type="match status" value="1"/>
</dbReference>
<dbReference type="PANTHER" id="PTHR35851:SF1">
    <property type="entry name" value="CELL DIVISION PROTEIN FTSQ"/>
    <property type="match status" value="1"/>
</dbReference>
<comment type="similarity">
    <text evidence="9">Belongs to the FtsQ/DivIB family. FtsQ subfamily.</text>
</comment>
<comment type="caution">
    <text evidence="12">The sequence shown here is derived from an EMBL/GenBank/DDBJ whole genome shotgun (WGS) entry which is preliminary data.</text>
</comment>
<name>A0A3N0VKX9_9GAMM</name>
<dbReference type="Gene3D" id="3.10.20.310">
    <property type="entry name" value="membrane protein fhac"/>
    <property type="match status" value="1"/>
</dbReference>
<dbReference type="InterPro" id="IPR013685">
    <property type="entry name" value="POTRA_FtsQ_type"/>
</dbReference>
<evidence type="ECO:0000256" key="10">
    <source>
        <dbReference type="SAM" id="MobiDB-lite"/>
    </source>
</evidence>
<keyword evidence="13" id="KW-1185">Reference proteome</keyword>
<dbReference type="FunCoup" id="A0A3N0VKX9">
    <property type="interactions" value="91"/>
</dbReference>
<keyword evidence="2 9" id="KW-1003">Cell membrane</keyword>
<feature type="region of interest" description="Disordered" evidence="10">
    <location>
        <begin position="257"/>
        <end position="278"/>
    </location>
</feature>
<evidence type="ECO:0000259" key="11">
    <source>
        <dbReference type="PROSITE" id="PS51779"/>
    </source>
</evidence>
<evidence type="ECO:0000256" key="5">
    <source>
        <dbReference type="ARBA" id="ARBA00022692"/>
    </source>
</evidence>
<evidence type="ECO:0000313" key="12">
    <source>
        <dbReference type="EMBL" id="ROH93417.1"/>
    </source>
</evidence>
<dbReference type="AlphaFoldDB" id="A0A3N0VKX9"/>
<dbReference type="InterPro" id="IPR026579">
    <property type="entry name" value="FtsQ"/>
</dbReference>
<keyword evidence="4 9" id="KW-0132">Cell division</keyword>
<dbReference type="EMBL" id="RJVO01000001">
    <property type="protein sequence ID" value="ROH93417.1"/>
    <property type="molecule type" value="Genomic_DNA"/>
</dbReference>
<dbReference type="RefSeq" id="WP_123210272.1">
    <property type="nucleotide sequence ID" value="NZ_RJVO01000001.1"/>
</dbReference>
<proteinExistence type="inferred from homology"/>
<dbReference type="InterPro" id="IPR034746">
    <property type="entry name" value="POTRA"/>
</dbReference>
<dbReference type="PANTHER" id="PTHR35851">
    <property type="entry name" value="CELL DIVISION PROTEIN FTSQ"/>
    <property type="match status" value="1"/>
</dbReference>
<reference evidence="12 13" key="1">
    <citation type="submission" date="2018-10" db="EMBL/GenBank/DDBJ databases">
        <authorList>
            <person name="Chen W.-M."/>
        </authorList>
    </citation>
    <scope>NUCLEOTIDE SEQUENCE [LARGE SCALE GENOMIC DNA]</scope>
    <source>
        <strain evidence="12 13">THS-13</strain>
    </source>
</reference>
<dbReference type="Gene3D" id="3.40.50.11690">
    <property type="entry name" value="Cell division protein FtsQ/DivIB"/>
    <property type="match status" value="1"/>
</dbReference>
<dbReference type="InParanoid" id="A0A3N0VKX9"/>
<evidence type="ECO:0000256" key="6">
    <source>
        <dbReference type="ARBA" id="ARBA00022989"/>
    </source>
</evidence>
<keyword evidence="8 9" id="KW-0131">Cell cycle</keyword>
<comment type="subcellular location">
    <subcellularLocation>
        <location evidence="9">Cell inner membrane</location>
        <topology evidence="9">Single-pass type II membrane protein</topology>
    </subcellularLocation>
    <subcellularLocation>
        <location evidence="1">Membrane</location>
    </subcellularLocation>
    <text evidence="9">Localizes to the division septum.</text>
</comment>
<comment type="subunit">
    <text evidence="9">Part of a complex composed of FtsB, FtsL and FtsQ.</text>
</comment>
<dbReference type="GO" id="GO:0043093">
    <property type="term" value="P:FtsZ-dependent cytokinesis"/>
    <property type="evidence" value="ECO:0007669"/>
    <property type="project" value="UniProtKB-UniRule"/>
</dbReference>
<evidence type="ECO:0000256" key="7">
    <source>
        <dbReference type="ARBA" id="ARBA00023136"/>
    </source>
</evidence>
<comment type="function">
    <text evidence="9">Essential cell division protein. May link together the upstream cell division proteins, which are predominantly cytoplasmic, with the downstream cell division proteins, which are predominantly periplasmic. May control correct divisome assembly.</text>
</comment>
<dbReference type="PROSITE" id="PS51779">
    <property type="entry name" value="POTRA"/>
    <property type="match status" value="1"/>
</dbReference>
<dbReference type="InterPro" id="IPR045335">
    <property type="entry name" value="FtsQ_C_sf"/>
</dbReference>
<dbReference type="GO" id="GO:0090529">
    <property type="term" value="P:cell septum assembly"/>
    <property type="evidence" value="ECO:0007669"/>
    <property type="project" value="InterPro"/>
</dbReference>
<gene>
    <name evidence="9" type="primary">ftsQ</name>
    <name evidence="12" type="ORF">ED208_02540</name>
</gene>
<protein>
    <recommendedName>
        <fullName evidence="9">Cell division protein FtsQ</fullName>
    </recommendedName>
</protein>
<dbReference type="Pfam" id="PF03799">
    <property type="entry name" value="FtsQ_DivIB_C"/>
    <property type="match status" value="1"/>
</dbReference>
<dbReference type="Proteomes" id="UP000282106">
    <property type="component" value="Unassembled WGS sequence"/>
</dbReference>
<keyword evidence="6 9" id="KW-1133">Transmembrane helix</keyword>
<keyword evidence="7 9" id="KW-0472">Membrane</keyword>
<evidence type="ECO:0000256" key="1">
    <source>
        <dbReference type="ARBA" id="ARBA00004370"/>
    </source>
</evidence>
<accession>A0A3N0VKX9</accession>
<organism evidence="12 13">
    <name type="scientific">Stagnimonas aquatica</name>
    <dbReference type="NCBI Taxonomy" id="2689987"/>
    <lineage>
        <taxon>Bacteria</taxon>
        <taxon>Pseudomonadati</taxon>
        <taxon>Pseudomonadota</taxon>
        <taxon>Gammaproteobacteria</taxon>
        <taxon>Nevskiales</taxon>
        <taxon>Nevskiaceae</taxon>
        <taxon>Stagnimonas</taxon>
    </lineage>
</organism>
<evidence type="ECO:0000256" key="9">
    <source>
        <dbReference type="HAMAP-Rule" id="MF_00911"/>
    </source>
</evidence>